<dbReference type="EMBL" id="QCYY01002554">
    <property type="protein sequence ID" value="ROT69557.1"/>
    <property type="molecule type" value="Genomic_DNA"/>
</dbReference>
<organism evidence="2 3">
    <name type="scientific">Penaeus vannamei</name>
    <name type="common">Whiteleg shrimp</name>
    <name type="synonym">Litopenaeus vannamei</name>
    <dbReference type="NCBI Taxonomy" id="6689"/>
    <lineage>
        <taxon>Eukaryota</taxon>
        <taxon>Metazoa</taxon>
        <taxon>Ecdysozoa</taxon>
        <taxon>Arthropoda</taxon>
        <taxon>Crustacea</taxon>
        <taxon>Multicrustacea</taxon>
        <taxon>Malacostraca</taxon>
        <taxon>Eumalacostraca</taxon>
        <taxon>Eucarida</taxon>
        <taxon>Decapoda</taxon>
        <taxon>Dendrobranchiata</taxon>
        <taxon>Penaeoidea</taxon>
        <taxon>Penaeidae</taxon>
        <taxon>Penaeus</taxon>
    </lineage>
</organism>
<evidence type="ECO:0000256" key="1">
    <source>
        <dbReference type="SAM" id="SignalP"/>
    </source>
</evidence>
<feature type="signal peptide" evidence="1">
    <location>
        <begin position="1"/>
        <end position="20"/>
    </location>
</feature>
<reference evidence="2 3" key="2">
    <citation type="submission" date="2019-01" db="EMBL/GenBank/DDBJ databases">
        <title>The decoding of complex shrimp genome reveals the adaptation for benthos swimmer, frequently molting mechanism and breeding impact on genome.</title>
        <authorList>
            <person name="Sun Y."/>
            <person name="Gao Y."/>
            <person name="Yu Y."/>
        </authorList>
    </citation>
    <scope>NUCLEOTIDE SEQUENCE [LARGE SCALE GENOMIC DNA]</scope>
    <source>
        <tissue evidence="2">Muscle</tissue>
    </source>
</reference>
<accession>A0A3R7QJK3</accession>
<evidence type="ECO:0000313" key="3">
    <source>
        <dbReference type="Proteomes" id="UP000283509"/>
    </source>
</evidence>
<proteinExistence type="predicted"/>
<protein>
    <submittedName>
        <fullName evidence="2">Uncharacterized protein</fullName>
    </submittedName>
</protein>
<dbReference type="Proteomes" id="UP000283509">
    <property type="component" value="Unassembled WGS sequence"/>
</dbReference>
<name>A0A3R7QJK3_PENVA</name>
<keyword evidence="1" id="KW-0732">Signal</keyword>
<gene>
    <name evidence="2" type="ORF">C7M84_012251</name>
</gene>
<evidence type="ECO:0000313" key="2">
    <source>
        <dbReference type="EMBL" id="ROT69557.1"/>
    </source>
</evidence>
<feature type="chain" id="PRO_5018707566" evidence="1">
    <location>
        <begin position="21"/>
        <end position="129"/>
    </location>
</feature>
<reference evidence="2 3" key="1">
    <citation type="submission" date="2018-04" db="EMBL/GenBank/DDBJ databases">
        <authorList>
            <person name="Zhang X."/>
            <person name="Yuan J."/>
            <person name="Li F."/>
            <person name="Xiang J."/>
        </authorList>
    </citation>
    <scope>NUCLEOTIDE SEQUENCE [LARGE SCALE GENOMIC DNA]</scope>
    <source>
        <tissue evidence="2">Muscle</tissue>
    </source>
</reference>
<dbReference type="AlphaFoldDB" id="A0A3R7QJK3"/>
<keyword evidence="3" id="KW-1185">Reference proteome</keyword>
<comment type="caution">
    <text evidence="2">The sequence shown here is derived from an EMBL/GenBank/DDBJ whole genome shotgun (WGS) entry which is preliminary data.</text>
</comment>
<sequence length="129" mass="15095">MSFRLLHAVIFLVALSYAMGQFRRDCPDGCPADCAIIKVPDWRRLCMRCQCDPNNTQTPWDPPVDPTVCKRGCYRVLVYLNVKTYFLLNFHGTRFSHDTLQKCQYRCQKCVTILMNRPLLSFEKRLPSK</sequence>